<evidence type="ECO:0000256" key="3">
    <source>
        <dbReference type="ARBA" id="ARBA00023163"/>
    </source>
</evidence>
<dbReference type="OrthoDB" id="1669699at2"/>
<reference evidence="7" key="1">
    <citation type="submission" date="2019-06" db="EMBL/GenBank/DDBJ databases">
        <title>Gordonia isolated from sludge of a wastewater treatment plant.</title>
        <authorList>
            <person name="Tamura T."/>
            <person name="Aoyama K."/>
            <person name="Kang Y."/>
            <person name="Saito S."/>
            <person name="Akiyama N."/>
            <person name="Yazawa K."/>
            <person name="Gonoi T."/>
            <person name="Mikami Y."/>
        </authorList>
    </citation>
    <scope>NUCLEOTIDE SEQUENCE [LARGE SCALE GENOMIC DNA]</scope>
    <source>
        <strain evidence="7">NBRC 107697</strain>
    </source>
</reference>
<dbReference type="InterPro" id="IPR050109">
    <property type="entry name" value="HTH-type_TetR-like_transc_reg"/>
</dbReference>
<dbReference type="GO" id="GO:0003700">
    <property type="term" value="F:DNA-binding transcription factor activity"/>
    <property type="evidence" value="ECO:0007669"/>
    <property type="project" value="TreeGrafter"/>
</dbReference>
<dbReference type="RefSeq" id="WP_161926124.1">
    <property type="nucleotide sequence ID" value="NZ_BJOU01000001.1"/>
</dbReference>
<evidence type="ECO:0000259" key="5">
    <source>
        <dbReference type="PROSITE" id="PS50977"/>
    </source>
</evidence>
<dbReference type="InterPro" id="IPR009057">
    <property type="entry name" value="Homeodomain-like_sf"/>
</dbReference>
<dbReference type="InterPro" id="IPR036271">
    <property type="entry name" value="Tet_transcr_reg_TetR-rel_C_sf"/>
</dbReference>
<dbReference type="InterPro" id="IPR041490">
    <property type="entry name" value="KstR2_TetR_C"/>
</dbReference>
<dbReference type="GO" id="GO:0000976">
    <property type="term" value="F:transcription cis-regulatory region binding"/>
    <property type="evidence" value="ECO:0007669"/>
    <property type="project" value="TreeGrafter"/>
</dbReference>
<gene>
    <name evidence="6" type="ORF">nbrc107697_07300</name>
</gene>
<dbReference type="Pfam" id="PF17932">
    <property type="entry name" value="TetR_C_24"/>
    <property type="match status" value="1"/>
</dbReference>
<proteinExistence type="predicted"/>
<evidence type="ECO:0000256" key="2">
    <source>
        <dbReference type="ARBA" id="ARBA00023125"/>
    </source>
</evidence>
<protein>
    <submittedName>
        <fullName evidence="6">TetR family transcriptional regulator</fullName>
    </submittedName>
</protein>
<dbReference type="Gene3D" id="1.10.357.10">
    <property type="entry name" value="Tetracycline Repressor, domain 2"/>
    <property type="match status" value="1"/>
</dbReference>
<dbReference type="PROSITE" id="PS50977">
    <property type="entry name" value="HTH_TETR_2"/>
    <property type="match status" value="1"/>
</dbReference>
<sequence>MDSFTRHVATEGYDGTKLSGIAAELGISQGTIIHHFGSKEKLLATMHERYMAARIGELKEIVRVLATPEERLAGILFSFVLAYRYSRDATIAAQREIVRLRDSPARAAGVELRRRYFRLVAGVVDDGVATGVFRPTDTTLETFFMFGASQWMWTWYRVDGRLEPEEAARSLVRSVLSGLLNDRSGIDGLIEADGPTARAVIGILAR</sequence>
<name>A0A7M3SVL7_9ACTN</name>
<feature type="DNA-binding region" description="H-T-H motif" evidence="4">
    <location>
        <begin position="17"/>
        <end position="36"/>
    </location>
</feature>
<keyword evidence="2 4" id="KW-0238">DNA-binding</keyword>
<keyword evidence="3" id="KW-0804">Transcription</keyword>
<dbReference type="EMBL" id="BJOU01000001">
    <property type="protein sequence ID" value="GED96691.1"/>
    <property type="molecule type" value="Genomic_DNA"/>
</dbReference>
<dbReference type="SUPFAM" id="SSF48498">
    <property type="entry name" value="Tetracyclin repressor-like, C-terminal domain"/>
    <property type="match status" value="1"/>
</dbReference>
<feature type="domain" description="HTH tetR-type" evidence="5">
    <location>
        <begin position="1"/>
        <end position="54"/>
    </location>
</feature>
<dbReference type="PANTHER" id="PTHR30055">
    <property type="entry name" value="HTH-TYPE TRANSCRIPTIONAL REGULATOR RUTR"/>
    <property type="match status" value="1"/>
</dbReference>
<evidence type="ECO:0000313" key="7">
    <source>
        <dbReference type="Proteomes" id="UP000444980"/>
    </source>
</evidence>
<evidence type="ECO:0000256" key="1">
    <source>
        <dbReference type="ARBA" id="ARBA00023015"/>
    </source>
</evidence>
<dbReference type="PANTHER" id="PTHR30055:SF234">
    <property type="entry name" value="HTH-TYPE TRANSCRIPTIONAL REGULATOR BETI"/>
    <property type="match status" value="1"/>
</dbReference>
<comment type="caution">
    <text evidence="6">The sequence shown here is derived from an EMBL/GenBank/DDBJ whole genome shotgun (WGS) entry which is preliminary data.</text>
</comment>
<dbReference type="AlphaFoldDB" id="A0A7M3SVL7"/>
<keyword evidence="7" id="KW-1185">Reference proteome</keyword>
<dbReference type="Pfam" id="PF00440">
    <property type="entry name" value="TetR_N"/>
    <property type="match status" value="1"/>
</dbReference>
<keyword evidence="1" id="KW-0805">Transcription regulation</keyword>
<evidence type="ECO:0000313" key="6">
    <source>
        <dbReference type="EMBL" id="GED96691.1"/>
    </source>
</evidence>
<dbReference type="InterPro" id="IPR001647">
    <property type="entry name" value="HTH_TetR"/>
</dbReference>
<evidence type="ECO:0000256" key="4">
    <source>
        <dbReference type="PROSITE-ProRule" id="PRU00335"/>
    </source>
</evidence>
<dbReference type="Gene3D" id="1.10.10.60">
    <property type="entry name" value="Homeodomain-like"/>
    <property type="match status" value="1"/>
</dbReference>
<dbReference type="SUPFAM" id="SSF46689">
    <property type="entry name" value="Homeodomain-like"/>
    <property type="match status" value="1"/>
</dbReference>
<accession>A0A7M3SVL7</accession>
<dbReference type="Proteomes" id="UP000444980">
    <property type="component" value="Unassembled WGS sequence"/>
</dbReference>
<organism evidence="6 7">
    <name type="scientific">Gordonia crocea</name>
    <dbReference type="NCBI Taxonomy" id="589162"/>
    <lineage>
        <taxon>Bacteria</taxon>
        <taxon>Bacillati</taxon>
        <taxon>Actinomycetota</taxon>
        <taxon>Actinomycetes</taxon>
        <taxon>Mycobacteriales</taxon>
        <taxon>Gordoniaceae</taxon>
        <taxon>Gordonia</taxon>
    </lineage>
</organism>